<reference evidence="5 6" key="1">
    <citation type="journal article" date="2008" name="Int. J. Syst. Evol. Microbiol.">
        <title>Neptunomonas japonica sp. nov., an Osedax japonicus symbiont-like bacterium isolated from sediment adjacent to sperm whale carcasses off Kagoshima, Japan.</title>
        <authorList>
            <person name="Miyazaki M."/>
            <person name="Nogi Y."/>
            <person name="Fujiwara Y."/>
            <person name="Kawato M."/>
            <person name="Kubokawa K."/>
            <person name="Horikoshi K."/>
        </authorList>
    </citation>
    <scope>NUCLEOTIDE SEQUENCE [LARGE SCALE GENOMIC DNA]</scope>
    <source>
        <strain evidence="5 6">JAMM 1380</strain>
    </source>
</reference>
<keyword evidence="2" id="KW-0813">Transport</keyword>
<keyword evidence="3 4" id="KW-0732">Signal</keyword>
<organism evidence="5 6">
    <name type="scientific">Neptunomonas japonica JAMM 1380</name>
    <dbReference type="NCBI Taxonomy" id="1441457"/>
    <lineage>
        <taxon>Bacteria</taxon>
        <taxon>Pseudomonadati</taxon>
        <taxon>Pseudomonadota</taxon>
        <taxon>Gammaproteobacteria</taxon>
        <taxon>Oceanospirillales</taxon>
        <taxon>Oceanospirillaceae</taxon>
        <taxon>Neptunomonas</taxon>
    </lineage>
</organism>
<dbReference type="InterPro" id="IPR018389">
    <property type="entry name" value="DctP_fam"/>
</dbReference>
<feature type="signal peptide" evidence="4">
    <location>
        <begin position="1"/>
        <end position="25"/>
    </location>
</feature>
<evidence type="ECO:0000256" key="4">
    <source>
        <dbReference type="SAM" id="SignalP"/>
    </source>
</evidence>
<dbReference type="GO" id="GO:0055085">
    <property type="term" value="P:transmembrane transport"/>
    <property type="evidence" value="ECO:0007669"/>
    <property type="project" value="InterPro"/>
</dbReference>
<dbReference type="InterPro" id="IPR004682">
    <property type="entry name" value="TRAP_DctP"/>
</dbReference>
<dbReference type="PANTHER" id="PTHR33376">
    <property type="match status" value="1"/>
</dbReference>
<dbReference type="Proteomes" id="UP000595332">
    <property type="component" value="Chromosome"/>
</dbReference>
<evidence type="ECO:0000313" key="5">
    <source>
        <dbReference type="EMBL" id="BBB29480.1"/>
    </source>
</evidence>
<feature type="chain" id="PRO_5033039993" evidence="4">
    <location>
        <begin position="26"/>
        <end position="334"/>
    </location>
</feature>
<dbReference type="KEGG" id="njp:NEJAP_1528"/>
<dbReference type="InterPro" id="IPR038404">
    <property type="entry name" value="TRAP_DctP_sf"/>
</dbReference>
<proteinExistence type="inferred from homology"/>
<dbReference type="Gene3D" id="3.40.190.170">
    <property type="entry name" value="Bacterial extracellular solute-binding protein, family 7"/>
    <property type="match status" value="1"/>
</dbReference>
<keyword evidence="6" id="KW-1185">Reference proteome</keyword>
<evidence type="ECO:0000256" key="3">
    <source>
        <dbReference type="ARBA" id="ARBA00022729"/>
    </source>
</evidence>
<dbReference type="AlphaFoldDB" id="A0A7R6PSA0"/>
<protein>
    <submittedName>
        <fullName evidence="5">TRAP dicarboxylate transporter DctP subunit</fullName>
    </submittedName>
</protein>
<dbReference type="EMBL" id="AP014546">
    <property type="protein sequence ID" value="BBB29480.1"/>
    <property type="molecule type" value="Genomic_DNA"/>
</dbReference>
<evidence type="ECO:0000256" key="2">
    <source>
        <dbReference type="ARBA" id="ARBA00022448"/>
    </source>
</evidence>
<dbReference type="NCBIfam" id="TIGR00787">
    <property type="entry name" value="dctP"/>
    <property type="match status" value="1"/>
</dbReference>
<sequence>MKHKNKIVKVLSLTAGMVFSASSIAASWNIAVGDGGGSAQEALGLKFIETLQEKTGGKHTAKLFLNGQLGSEQDTVNDAALGTLDFSILASNNLAPFSPTLGVLSLPYIFENLEQAQQTVEGPIAKELIANTIRDSGVRIVGWTYSGFRVLSNSKKPIQKLADLDGVIVRVPKNEIMIDTYKSWGNNPTPMAWSETFTALQQGVVDGQDTPYTTIYAMKFGEVQKYITDLHYLFLLEPLIVSESLYQDQNADTKKAIDESGLAATAYSLQWLKDQEATIKDELVNKYKMQIDTLADEAEWAKKAQMAVWPKYYESVGGKDKVNALLRSLGRDEI</sequence>
<dbReference type="NCBIfam" id="NF037995">
    <property type="entry name" value="TRAP_S1"/>
    <property type="match status" value="1"/>
</dbReference>
<name>A0A7R6PSA0_9GAMM</name>
<accession>A0A7R6PSA0</accession>
<dbReference type="PANTHER" id="PTHR33376:SF7">
    <property type="entry name" value="C4-DICARBOXYLATE-BINDING PROTEIN DCTB"/>
    <property type="match status" value="1"/>
</dbReference>
<dbReference type="GO" id="GO:0030288">
    <property type="term" value="C:outer membrane-bounded periplasmic space"/>
    <property type="evidence" value="ECO:0007669"/>
    <property type="project" value="InterPro"/>
</dbReference>
<evidence type="ECO:0000313" key="6">
    <source>
        <dbReference type="Proteomes" id="UP000595332"/>
    </source>
</evidence>
<dbReference type="PIRSF" id="PIRSF006470">
    <property type="entry name" value="DctB"/>
    <property type="match status" value="1"/>
</dbReference>
<dbReference type="CDD" id="cd13603">
    <property type="entry name" value="PBP2_TRAP_Siap_TeaA_like"/>
    <property type="match status" value="1"/>
</dbReference>
<dbReference type="RefSeq" id="WP_236591107.1">
    <property type="nucleotide sequence ID" value="NZ_AP014546.1"/>
</dbReference>
<evidence type="ECO:0000256" key="1">
    <source>
        <dbReference type="ARBA" id="ARBA00009023"/>
    </source>
</evidence>
<dbReference type="Pfam" id="PF03480">
    <property type="entry name" value="DctP"/>
    <property type="match status" value="1"/>
</dbReference>
<comment type="similarity">
    <text evidence="1">Belongs to the bacterial solute-binding protein 7 family.</text>
</comment>
<gene>
    <name evidence="5" type="ORF">NEJAP_1528</name>
</gene>